<reference evidence="18" key="1">
    <citation type="submission" date="2016-06" db="UniProtKB">
        <authorList>
            <consortium name="WormBaseParasite"/>
        </authorList>
    </citation>
    <scope>IDENTIFICATION</scope>
</reference>
<proteinExistence type="predicted"/>
<evidence type="ECO:0000256" key="11">
    <source>
        <dbReference type="ARBA" id="ARBA00023098"/>
    </source>
</evidence>
<evidence type="ECO:0000259" key="15">
    <source>
        <dbReference type="Pfam" id="PF01764"/>
    </source>
</evidence>
<dbReference type="EMBL" id="UYRT01077929">
    <property type="protein sequence ID" value="VDN17299.1"/>
    <property type="molecule type" value="Genomic_DNA"/>
</dbReference>
<evidence type="ECO:0000256" key="2">
    <source>
        <dbReference type="ARBA" id="ARBA00004651"/>
    </source>
</evidence>
<evidence type="ECO:0000256" key="14">
    <source>
        <dbReference type="ARBA" id="ARBA00026104"/>
    </source>
</evidence>
<evidence type="ECO:0000256" key="4">
    <source>
        <dbReference type="ARBA" id="ARBA00022553"/>
    </source>
</evidence>
<dbReference type="CDD" id="cd00519">
    <property type="entry name" value="Lipase_3"/>
    <property type="match status" value="1"/>
</dbReference>
<keyword evidence="7" id="KW-0378">Hydrolase</keyword>
<comment type="catalytic activity">
    <reaction evidence="13">
        <text>a 1,2-diacyl-sn-glycerol + H2O = a 2-acylglycerol + a fatty acid + H(+)</text>
        <dbReference type="Rhea" id="RHEA:33275"/>
        <dbReference type="ChEBI" id="CHEBI:15377"/>
        <dbReference type="ChEBI" id="CHEBI:15378"/>
        <dbReference type="ChEBI" id="CHEBI:17389"/>
        <dbReference type="ChEBI" id="CHEBI:17815"/>
        <dbReference type="ChEBI" id="CHEBI:28868"/>
        <dbReference type="EC" id="3.1.1.116"/>
    </reaction>
    <physiologicalReaction direction="left-to-right" evidence="13">
        <dbReference type="Rhea" id="RHEA:33276"/>
    </physiologicalReaction>
</comment>
<keyword evidence="9" id="KW-0442">Lipid degradation</keyword>
<dbReference type="SUPFAM" id="SSF53474">
    <property type="entry name" value="alpha/beta-Hydrolases"/>
    <property type="match status" value="1"/>
</dbReference>
<dbReference type="Proteomes" id="UP000271098">
    <property type="component" value="Unassembled WGS sequence"/>
</dbReference>
<comment type="subcellular location">
    <subcellularLocation>
        <location evidence="2">Cell membrane</location>
        <topology evidence="2">Multi-pass membrane protein</topology>
    </subcellularLocation>
</comment>
<keyword evidence="17" id="KW-1185">Reference proteome</keyword>
<evidence type="ECO:0000256" key="1">
    <source>
        <dbReference type="ARBA" id="ARBA00001913"/>
    </source>
</evidence>
<dbReference type="OrthoDB" id="438440at2759"/>
<evidence type="ECO:0000256" key="9">
    <source>
        <dbReference type="ARBA" id="ARBA00022963"/>
    </source>
</evidence>
<keyword evidence="5" id="KW-0812">Transmembrane</keyword>
<evidence type="ECO:0000256" key="6">
    <source>
        <dbReference type="ARBA" id="ARBA00022723"/>
    </source>
</evidence>
<dbReference type="WBParaSite" id="GPUH_0001034401-mRNA-1">
    <property type="protein sequence ID" value="GPUH_0001034401-mRNA-1"/>
    <property type="gene ID" value="GPUH_0001034401"/>
</dbReference>
<evidence type="ECO:0000256" key="10">
    <source>
        <dbReference type="ARBA" id="ARBA00022989"/>
    </source>
</evidence>
<comment type="cofactor">
    <cofactor evidence="1">
        <name>Ca(2+)</name>
        <dbReference type="ChEBI" id="CHEBI:29108"/>
    </cofactor>
</comment>
<evidence type="ECO:0000313" key="17">
    <source>
        <dbReference type="Proteomes" id="UP000271098"/>
    </source>
</evidence>
<evidence type="ECO:0000313" key="16">
    <source>
        <dbReference type="EMBL" id="VDN17299.1"/>
    </source>
</evidence>
<keyword evidence="3" id="KW-1003">Cell membrane</keyword>
<dbReference type="GO" id="GO:0005886">
    <property type="term" value="C:plasma membrane"/>
    <property type="evidence" value="ECO:0007669"/>
    <property type="project" value="UniProtKB-SubCell"/>
</dbReference>
<evidence type="ECO:0000313" key="18">
    <source>
        <dbReference type="WBParaSite" id="GPUH_0001034401-mRNA-1"/>
    </source>
</evidence>
<name>A0A183DNP0_9BILA</name>
<keyword evidence="10" id="KW-1133">Transmembrane helix</keyword>
<dbReference type="GO" id="GO:0004806">
    <property type="term" value="F:triacylglycerol lipase activity"/>
    <property type="evidence" value="ECO:0007669"/>
    <property type="project" value="TreeGrafter"/>
</dbReference>
<accession>A0A183DNP0</accession>
<dbReference type="InterPro" id="IPR029058">
    <property type="entry name" value="AB_hydrolase_fold"/>
</dbReference>
<dbReference type="InterPro" id="IPR002921">
    <property type="entry name" value="Fungal_lipase-type"/>
</dbReference>
<dbReference type="Gene3D" id="3.40.50.1820">
    <property type="entry name" value="alpha/beta hydrolase"/>
    <property type="match status" value="1"/>
</dbReference>
<feature type="domain" description="Fungal lipase-type" evidence="15">
    <location>
        <begin position="79"/>
        <end position="154"/>
    </location>
</feature>
<organism evidence="18">
    <name type="scientific">Gongylonema pulchrum</name>
    <dbReference type="NCBI Taxonomy" id="637853"/>
    <lineage>
        <taxon>Eukaryota</taxon>
        <taxon>Metazoa</taxon>
        <taxon>Ecdysozoa</taxon>
        <taxon>Nematoda</taxon>
        <taxon>Chromadorea</taxon>
        <taxon>Rhabditida</taxon>
        <taxon>Spirurina</taxon>
        <taxon>Spiruromorpha</taxon>
        <taxon>Spiruroidea</taxon>
        <taxon>Gongylonematidae</taxon>
        <taxon>Gongylonema</taxon>
    </lineage>
</organism>
<keyword evidence="6" id="KW-0479">Metal-binding</keyword>
<evidence type="ECO:0000256" key="7">
    <source>
        <dbReference type="ARBA" id="ARBA00022801"/>
    </source>
</evidence>
<dbReference type="GO" id="GO:0019369">
    <property type="term" value="P:arachidonate metabolic process"/>
    <property type="evidence" value="ECO:0007669"/>
    <property type="project" value="TreeGrafter"/>
</dbReference>
<dbReference type="GO" id="GO:0046872">
    <property type="term" value="F:metal ion binding"/>
    <property type="evidence" value="ECO:0007669"/>
    <property type="project" value="UniProtKB-KW"/>
</dbReference>
<evidence type="ECO:0000256" key="8">
    <source>
        <dbReference type="ARBA" id="ARBA00022837"/>
    </source>
</evidence>
<dbReference type="Pfam" id="PF01764">
    <property type="entry name" value="Lipase_3"/>
    <property type="match status" value="1"/>
</dbReference>
<keyword evidence="8" id="KW-0106">Calcium</keyword>
<sequence>MRSFDPKYAVENFCSLFQVPFIVLEDAKSKSIVITIRGTASMMDAVNDLSLDDEAFSVDVDQDPILRRDEKLDAPDKGLKMKHPEYTIVVCGHSLGAGVATLLTLLLKQTFPSIRCYAFCPPGCVISENGLKETEKYVFSVFIGDDIVPRLSFQTLCKLKYDVIKSLALTNSPKYKVLLRGFYRLCFSSPWEPGRGNSSIVLVEPAEESVVVNINDRIPLVFHNPLMIYDDNGADAAAATGEQAERWASRRIKLLPPGRLLHVWVTDKKKKLVSKSWIHHSSLNEIKLCSAVISDHMPYYVTRVLNMETILDV</sequence>
<gene>
    <name evidence="16" type="ORF">GPUH_LOCUS10331</name>
</gene>
<evidence type="ECO:0000256" key="5">
    <source>
        <dbReference type="ARBA" id="ARBA00022692"/>
    </source>
</evidence>
<dbReference type="PANTHER" id="PTHR45792:SF2">
    <property type="entry name" value="DIACYLGLYCEROL LIPASE-BETA"/>
    <property type="match status" value="1"/>
</dbReference>
<dbReference type="InterPro" id="IPR052214">
    <property type="entry name" value="DAG_Lipase-Related"/>
</dbReference>
<dbReference type="GO" id="GO:0022008">
    <property type="term" value="P:neurogenesis"/>
    <property type="evidence" value="ECO:0007669"/>
    <property type="project" value="TreeGrafter"/>
</dbReference>
<dbReference type="PANTHER" id="PTHR45792">
    <property type="entry name" value="DIACYLGLYCEROL LIPASE HOMOLOG-RELATED"/>
    <property type="match status" value="1"/>
</dbReference>
<evidence type="ECO:0000256" key="13">
    <source>
        <dbReference type="ARBA" id="ARBA00024531"/>
    </source>
</evidence>
<evidence type="ECO:0000256" key="12">
    <source>
        <dbReference type="ARBA" id="ARBA00023136"/>
    </source>
</evidence>
<keyword evidence="12" id="KW-0472">Membrane</keyword>
<protein>
    <recommendedName>
        <fullName evidence="14">sn-1-specific diacylglycerol lipase</fullName>
        <ecNumber evidence="14">3.1.1.116</ecNumber>
    </recommendedName>
</protein>
<reference evidence="16 17" key="2">
    <citation type="submission" date="2018-11" db="EMBL/GenBank/DDBJ databases">
        <authorList>
            <consortium name="Pathogen Informatics"/>
        </authorList>
    </citation>
    <scope>NUCLEOTIDE SEQUENCE [LARGE SCALE GENOMIC DNA]</scope>
</reference>
<dbReference type="AlphaFoldDB" id="A0A183DNP0"/>
<dbReference type="GO" id="GO:0046340">
    <property type="term" value="P:diacylglycerol catabolic process"/>
    <property type="evidence" value="ECO:0007669"/>
    <property type="project" value="TreeGrafter"/>
</dbReference>
<keyword evidence="4" id="KW-0597">Phosphoprotein</keyword>
<keyword evidence="11" id="KW-0443">Lipid metabolism</keyword>
<evidence type="ECO:0000256" key="3">
    <source>
        <dbReference type="ARBA" id="ARBA00022475"/>
    </source>
</evidence>
<dbReference type="EC" id="3.1.1.116" evidence="14"/>
<dbReference type="GO" id="GO:0005737">
    <property type="term" value="C:cytoplasm"/>
    <property type="evidence" value="ECO:0007669"/>
    <property type="project" value="TreeGrafter"/>
</dbReference>